<gene>
    <name evidence="2" type="ORF">IEQ34_012278</name>
</gene>
<name>A0AAV7GCG8_DENCH</name>
<proteinExistence type="predicted"/>
<accession>A0AAV7GCG8</accession>
<dbReference type="EMBL" id="JAGFBR010000011">
    <property type="protein sequence ID" value="KAH0459464.1"/>
    <property type="molecule type" value="Genomic_DNA"/>
</dbReference>
<evidence type="ECO:0000256" key="1">
    <source>
        <dbReference type="SAM" id="MobiDB-lite"/>
    </source>
</evidence>
<evidence type="ECO:0000313" key="3">
    <source>
        <dbReference type="Proteomes" id="UP000775213"/>
    </source>
</evidence>
<sequence length="165" mass="19064">MRILKVPDIEHLLFEVRHMSRYIEEEFLFKVGLSFHAGRSDARTLKPTSKVPEPPAPTSKVAPKRPTRGEDPQVLKKKRLEGTATNIGKALPDSSPAKLHIPEEVLNHQCIRCHKAGDLWSRFGIELIDVLNEWNSEFVKIKYLQGEFKRKYDHKIKEARCLKRS</sequence>
<comment type="caution">
    <text evidence="2">The sequence shown here is derived from an EMBL/GenBank/DDBJ whole genome shotgun (WGS) entry which is preliminary data.</text>
</comment>
<keyword evidence="3" id="KW-1185">Reference proteome</keyword>
<reference evidence="2 3" key="1">
    <citation type="journal article" date="2021" name="Hortic Res">
        <title>Chromosome-scale assembly of the Dendrobium chrysotoxum genome enhances the understanding of orchid evolution.</title>
        <authorList>
            <person name="Zhang Y."/>
            <person name="Zhang G.Q."/>
            <person name="Zhang D."/>
            <person name="Liu X.D."/>
            <person name="Xu X.Y."/>
            <person name="Sun W.H."/>
            <person name="Yu X."/>
            <person name="Zhu X."/>
            <person name="Wang Z.W."/>
            <person name="Zhao X."/>
            <person name="Zhong W.Y."/>
            <person name="Chen H."/>
            <person name="Yin W.L."/>
            <person name="Huang T."/>
            <person name="Niu S.C."/>
            <person name="Liu Z.J."/>
        </authorList>
    </citation>
    <scope>NUCLEOTIDE SEQUENCE [LARGE SCALE GENOMIC DNA]</scope>
    <source>
        <strain evidence="2">Lindl</strain>
    </source>
</reference>
<feature type="region of interest" description="Disordered" evidence="1">
    <location>
        <begin position="43"/>
        <end position="93"/>
    </location>
</feature>
<protein>
    <submittedName>
        <fullName evidence="2">Uncharacterized protein</fullName>
    </submittedName>
</protein>
<dbReference type="Proteomes" id="UP000775213">
    <property type="component" value="Unassembled WGS sequence"/>
</dbReference>
<organism evidence="2 3">
    <name type="scientific">Dendrobium chrysotoxum</name>
    <name type="common">Orchid</name>
    <dbReference type="NCBI Taxonomy" id="161865"/>
    <lineage>
        <taxon>Eukaryota</taxon>
        <taxon>Viridiplantae</taxon>
        <taxon>Streptophyta</taxon>
        <taxon>Embryophyta</taxon>
        <taxon>Tracheophyta</taxon>
        <taxon>Spermatophyta</taxon>
        <taxon>Magnoliopsida</taxon>
        <taxon>Liliopsida</taxon>
        <taxon>Asparagales</taxon>
        <taxon>Orchidaceae</taxon>
        <taxon>Epidendroideae</taxon>
        <taxon>Malaxideae</taxon>
        <taxon>Dendrobiinae</taxon>
        <taxon>Dendrobium</taxon>
    </lineage>
</organism>
<dbReference type="AlphaFoldDB" id="A0AAV7GCG8"/>
<evidence type="ECO:0000313" key="2">
    <source>
        <dbReference type="EMBL" id="KAH0459464.1"/>
    </source>
</evidence>